<dbReference type="Proteomes" id="UP001153269">
    <property type="component" value="Unassembled WGS sequence"/>
</dbReference>
<protein>
    <submittedName>
        <fullName evidence="1">Uncharacterized protein</fullName>
    </submittedName>
</protein>
<keyword evidence="2" id="KW-1185">Reference proteome</keyword>
<dbReference type="EMBL" id="CADEAL010003911">
    <property type="protein sequence ID" value="CAB1446284.1"/>
    <property type="molecule type" value="Genomic_DNA"/>
</dbReference>
<name>A0A9N7VB78_PLEPL</name>
<evidence type="ECO:0000313" key="2">
    <source>
        <dbReference type="Proteomes" id="UP001153269"/>
    </source>
</evidence>
<gene>
    <name evidence="1" type="ORF">PLEPLA_LOCUS34015</name>
</gene>
<reference evidence="1" key="1">
    <citation type="submission" date="2020-03" db="EMBL/GenBank/DDBJ databases">
        <authorList>
            <person name="Weist P."/>
        </authorList>
    </citation>
    <scope>NUCLEOTIDE SEQUENCE</scope>
</reference>
<proteinExistence type="predicted"/>
<evidence type="ECO:0000313" key="1">
    <source>
        <dbReference type="EMBL" id="CAB1446284.1"/>
    </source>
</evidence>
<organism evidence="1 2">
    <name type="scientific">Pleuronectes platessa</name>
    <name type="common">European plaice</name>
    <dbReference type="NCBI Taxonomy" id="8262"/>
    <lineage>
        <taxon>Eukaryota</taxon>
        <taxon>Metazoa</taxon>
        <taxon>Chordata</taxon>
        <taxon>Craniata</taxon>
        <taxon>Vertebrata</taxon>
        <taxon>Euteleostomi</taxon>
        <taxon>Actinopterygii</taxon>
        <taxon>Neopterygii</taxon>
        <taxon>Teleostei</taxon>
        <taxon>Neoteleostei</taxon>
        <taxon>Acanthomorphata</taxon>
        <taxon>Carangaria</taxon>
        <taxon>Pleuronectiformes</taxon>
        <taxon>Pleuronectoidei</taxon>
        <taxon>Pleuronectidae</taxon>
        <taxon>Pleuronectes</taxon>
    </lineage>
</organism>
<sequence>MNLSQSFLPLSFSTSVPLYIIYFCSPHASAVLLHVRLSNWVVILLIPKVDHSSCFNPVPTTSHIALIHSSVSVPLFLAAAHYRGDGLPADTVLSPSSLSTTERT</sequence>
<accession>A0A9N7VB78</accession>
<comment type="caution">
    <text evidence="1">The sequence shown here is derived from an EMBL/GenBank/DDBJ whole genome shotgun (WGS) entry which is preliminary data.</text>
</comment>
<dbReference type="AlphaFoldDB" id="A0A9N7VB78"/>